<reference evidence="1 2" key="2">
    <citation type="journal article" date="2014" name="J. Gen. Appl. Microbiol.">
        <title>The early diverging ascomycetous budding yeast Saitoella complicata has three histone deacetylases belonging to the Clr6, Hos2, and Rpd3 lineages.</title>
        <authorList>
            <person name="Nishida H."/>
            <person name="Matsumoto T."/>
            <person name="Kondo S."/>
            <person name="Hamamoto M."/>
            <person name="Yoshikawa H."/>
        </authorList>
    </citation>
    <scope>NUCLEOTIDE SEQUENCE [LARGE SCALE GENOMIC DNA]</scope>
    <source>
        <strain evidence="1 2">NRRL Y-17804</strain>
    </source>
</reference>
<dbReference type="EMBL" id="BACD03000026">
    <property type="protein sequence ID" value="GAO49825.1"/>
    <property type="molecule type" value="Genomic_DNA"/>
</dbReference>
<reference evidence="1 2" key="1">
    <citation type="journal article" date="2011" name="J. Gen. Appl. Microbiol.">
        <title>Draft genome sequencing of the enigmatic yeast Saitoella complicata.</title>
        <authorList>
            <person name="Nishida H."/>
            <person name="Hamamoto M."/>
            <person name="Sugiyama J."/>
        </authorList>
    </citation>
    <scope>NUCLEOTIDE SEQUENCE [LARGE SCALE GENOMIC DNA]</scope>
    <source>
        <strain evidence="1 2">NRRL Y-17804</strain>
    </source>
</reference>
<evidence type="ECO:0000313" key="2">
    <source>
        <dbReference type="Proteomes" id="UP000033140"/>
    </source>
</evidence>
<reference evidence="1 2" key="3">
    <citation type="journal article" date="2015" name="Genome Announc.">
        <title>Draft Genome Sequence of the Archiascomycetous Yeast Saitoella complicata.</title>
        <authorList>
            <person name="Yamauchi K."/>
            <person name="Kondo S."/>
            <person name="Hamamoto M."/>
            <person name="Takahashi Y."/>
            <person name="Ogura Y."/>
            <person name="Hayashi T."/>
            <person name="Nishida H."/>
        </authorList>
    </citation>
    <scope>NUCLEOTIDE SEQUENCE [LARGE SCALE GENOMIC DNA]</scope>
    <source>
        <strain evidence="1 2">NRRL Y-17804</strain>
    </source>
</reference>
<protein>
    <submittedName>
        <fullName evidence="1">Uncharacterized protein</fullName>
    </submittedName>
</protein>
<accession>A0A0E9NK98</accession>
<dbReference type="Proteomes" id="UP000033140">
    <property type="component" value="Unassembled WGS sequence"/>
</dbReference>
<organism evidence="1 2">
    <name type="scientific">Saitoella complicata (strain BCRC 22490 / CBS 7301 / JCM 7358 / NBRC 10748 / NRRL Y-17804)</name>
    <dbReference type="NCBI Taxonomy" id="698492"/>
    <lineage>
        <taxon>Eukaryota</taxon>
        <taxon>Fungi</taxon>
        <taxon>Dikarya</taxon>
        <taxon>Ascomycota</taxon>
        <taxon>Taphrinomycotina</taxon>
        <taxon>Taphrinomycotina incertae sedis</taxon>
        <taxon>Saitoella</taxon>
    </lineage>
</organism>
<gene>
    <name evidence="1" type="ORF">G7K_3963-t1</name>
</gene>
<name>A0A0E9NK98_SAICN</name>
<sequence length="428" mass="47203">MRFGVDVCRCWSRCGFAETAGSCTSARSYRALLEPSGRGGSRPTTEQLLLGRLVLENLVDFLHNTIINLLQDLKSLDVLVDLFRLRSSSDDGRDIRVLQAPSQGKLSGGGTEFLGDLGELTNLLELGFSFLGGETITEFLHDGVIAGKAAVLGDAVVVLSGQDTRREGRPDGGTILVQLEQRHKLLLELVALKEVVLRLVDRGRDEVVFGRDMVSVLDLERGPLGCTPVKSMTIIDDLGERTNDLLHRRKRIGTVRHDNINIIQLQPLQTLLHTLQQMLPTQALVVWSRSTPVQLGRDNVVRPVPSQLLDRGTHCLFAFSVCVDLRSVEVVDPVLPCFGHALRGTVTSHLSSVGDPATEGESRDLQSGRAEETVLHLVCLQFGSHCSISRISRDVWWFGKSGMLPVLICWDPRRRFFGRSSRSLFEAG</sequence>
<evidence type="ECO:0000313" key="1">
    <source>
        <dbReference type="EMBL" id="GAO49825.1"/>
    </source>
</evidence>
<keyword evidence="2" id="KW-1185">Reference proteome</keyword>
<comment type="caution">
    <text evidence="1">The sequence shown here is derived from an EMBL/GenBank/DDBJ whole genome shotgun (WGS) entry which is preliminary data.</text>
</comment>
<dbReference type="AlphaFoldDB" id="A0A0E9NK98"/>
<proteinExistence type="predicted"/>